<gene>
    <name evidence="3" type="ORF">PF001_g29535</name>
    <name evidence="2" type="ORF">PF007_g29533</name>
    <name evidence="1" type="ORF">PF010_g29468</name>
</gene>
<name>A0A6A4B8R2_9STRA</name>
<sequence length="38" mass="4350">MVGVSDRSDWYANSIYNHKDCKDVLISWVIDDNNFTAG</sequence>
<dbReference type="Proteomes" id="UP000488956">
    <property type="component" value="Unassembled WGS sequence"/>
</dbReference>
<organism evidence="3 4">
    <name type="scientific">Phytophthora fragariae</name>
    <dbReference type="NCBI Taxonomy" id="53985"/>
    <lineage>
        <taxon>Eukaryota</taxon>
        <taxon>Sar</taxon>
        <taxon>Stramenopiles</taxon>
        <taxon>Oomycota</taxon>
        <taxon>Peronosporomycetes</taxon>
        <taxon>Peronosporales</taxon>
        <taxon>Peronosporaceae</taxon>
        <taxon>Phytophthora</taxon>
    </lineage>
</organism>
<dbReference type="EMBL" id="QXGE01005026">
    <property type="protein sequence ID" value="KAE9268726.1"/>
    <property type="molecule type" value="Genomic_DNA"/>
</dbReference>
<evidence type="ECO:0000313" key="2">
    <source>
        <dbReference type="EMBL" id="KAE9063495.1"/>
    </source>
</evidence>
<dbReference type="Proteomes" id="UP000441208">
    <property type="component" value="Unassembled WGS sequence"/>
</dbReference>
<evidence type="ECO:0000313" key="4">
    <source>
        <dbReference type="Proteomes" id="UP000437068"/>
    </source>
</evidence>
<evidence type="ECO:0000313" key="5">
    <source>
        <dbReference type="Proteomes" id="UP000441208"/>
    </source>
</evidence>
<accession>A0A6A4B8R2</accession>
<dbReference type="EMBL" id="QXFZ01004642">
    <property type="protein sequence ID" value="KAE9063495.1"/>
    <property type="molecule type" value="Genomic_DNA"/>
</dbReference>
<reference evidence="4 5" key="1">
    <citation type="submission" date="2018-08" db="EMBL/GenBank/DDBJ databases">
        <title>Genomic investigation of the strawberry pathogen Phytophthora fragariae indicates pathogenicity is determined by transcriptional variation in three key races.</title>
        <authorList>
            <person name="Adams T.M."/>
            <person name="Armitage A.D."/>
            <person name="Sobczyk M.K."/>
            <person name="Bates H.J."/>
            <person name="Dunwell J.M."/>
            <person name="Nellist C.F."/>
            <person name="Harrison R.J."/>
        </authorList>
    </citation>
    <scope>NUCLEOTIDE SEQUENCE [LARGE SCALE GENOMIC DNA]</scope>
    <source>
        <strain evidence="3 4">A4</strain>
        <strain evidence="2 5">NOV-71</strain>
        <strain evidence="1 6">ONT-3</strain>
    </source>
</reference>
<evidence type="ECO:0000313" key="1">
    <source>
        <dbReference type="EMBL" id="KAE9062285.1"/>
    </source>
</evidence>
<evidence type="ECO:0000313" key="6">
    <source>
        <dbReference type="Proteomes" id="UP000488956"/>
    </source>
</evidence>
<dbReference type="AlphaFoldDB" id="A0A6A4B8R2"/>
<proteinExistence type="predicted"/>
<evidence type="ECO:0000313" key="3">
    <source>
        <dbReference type="EMBL" id="KAE9268726.1"/>
    </source>
</evidence>
<comment type="caution">
    <text evidence="3">The sequence shown here is derived from an EMBL/GenBank/DDBJ whole genome shotgun (WGS) entry which is preliminary data.</text>
</comment>
<dbReference type="Proteomes" id="UP000437068">
    <property type="component" value="Unassembled WGS sequence"/>
</dbReference>
<protein>
    <submittedName>
        <fullName evidence="3">Uncharacterized protein</fullName>
    </submittedName>
</protein>
<dbReference type="EMBL" id="QXFX01004936">
    <property type="protein sequence ID" value="KAE9062285.1"/>
    <property type="molecule type" value="Genomic_DNA"/>
</dbReference>